<reference evidence="1" key="1">
    <citation type="journal article" date="2020" name="mSystems">
        <title>Genome- and Community-Level Interaction Insights into Carbon Utilization and Element Cycling Functions of Hydrothermarchaeota in Hydrothermal Sediment.</title>
        <authorList>
            <person name="Zhou Z."/>
            <person name="Liu Y."/>
            <person name="Xu W."/>
            <person name="Pan J."/>
            <person name="Luo Z.H."/>
            <person name="Li M."/>
        </authorList>
    </citation>
    <scope>NUCLEOTIDE SEQUENCE [LARGE SCALE GENOMIC DNA]</scope>
    <source>
        <strain evidence="1">SpSt-1125</strain>
    </source>
</reference>
<dbReference type="Gene3D" id="3.40.50.1010">
    <property type="entry name" value="5'-nuclease"/>
    <property type="match status" value="1"/>
</dbReference>
<evidence type="ECO:0008006" key="2">
    <source>
        <dbReference type="Google" id="ProtNLM"/>
    </source>
</evidence>
<name>A0A7J3X7V1_THEPE</name>
<protein>
    <recommendedName>
        <fullName evidence="2">PIN domain-containing protein</fullName>
    </recommendedName>
</protein>
<sequence length="92" mass="9658">MKRGDISELAWLVDLLGWVTVYPVNGRVAEAAARVKAEAMVRGLQLPDIDLLIALSAGPGTVLLTLDSDHEAAGELLSKHGVEVVRLGKSGG</sequence>
<comment type="caution">
    <text evidence="1">The sequence shown here is derived from an EMBL/GenBank/DDBJ whole genome shotgun (WGS) entry which is preliminary data.</text>
</comment>
<dbReference type="EMBL" id="DRZM01000165">
    <property type="protein sequence ID" value="HHP05232.1"/>
    <property type="molecule type" value="Genomic_DNA"/>
</dbReference>
<gene>
    <name evidence="1" type="ORF">ENM88_05735</name>
</gene>
<proteinExistence type="predicted"/>
<dbReference type="AlphaFoldDB" id="A0A7J3X7V1"/>
<evidence type="ECO:0000313" key="1">
    <source>
        <dbReference type="EMBL" id="HHP05232.1"/>
    </source>
</evidence>
<accession>A0A7J3X7V1</accession>
<organism evidence="1">
    <name type="scientific">Thermofilum pendens</name>
    <dbReference type="NCBI Taxonomy" id="2269"/>
    <lineage>
        <taxon>Archaea</taxon>
        <taxon>Thermoproteota</taxon>
        <taxon>Thermoprotei</taxon>
        <taxon>Thermofilales</taxon>
        <taxon>Thermofilaceae</taxon>
        <taxon>Thermofilum</taxon>
    </lineage>
</organism>
<dbReference type="SUPFAM" id="SSF88723">
    <property type="entry name" value="PIN domain-like"/>
    <property type="match status" value="1"/>
</dbReference>
<dbReference type="InterPro" id="IPR029060">
    <property type="entry name" value="PIN-like_dom_sf"/>
</dbReference>